<comment type="caution">
    <text evidence="6">The sequence shown here is derived from an EMBL/GenBank/DDBJ whole genome shotgun (WGS) entry which is preliminary data.</text>
</comment>
<name>A0A178MHW7_9CHLR</name>
<evidence type="ECO:0000256" key="1">
    <source>
        <dbReference type="ARBA" id="ARBA00004141"/>
    </source>
</evidence>
<protein>
    <submittedName>
        <fullName evidence="6">DoxX family protein</fullName>
    </submittedName>
</protein>
<comment type="subcellular location">
    <subcellularLocation>
        <location evidence="1">Membrane</location>
        <topology evidence="1">Multi-pass membrane protein</topology>
    </subcellularLocation>
</comment>
<dbReference type="AlphaFoldDB" id="A0A178MHW7"/>
<sequence>MLPKTPVNERGEVQFPDPPFVQALFSSTKFAWLFLIIRLFLGYSWLTSGWGKFNNPAWMENGTALLGFWKNAVVIPETGRPPITYDWYRSFIQFLIDTESHTWFAKLVVYGEILVGIGLIVGGLVGFSAFFGALMNFNFMLAGTASTNPVMFTLAIILMLGWKVAGYYGLDYYLLPLLGTPWGRNKPARPASAAA</sequence>
<dbReference type="EMBL" id="LWQS01000033">
    <property type="protein sequence ID" value="OAN48266.1"/>
    <property type="molecule type" value="Genomic_DNA"/>
</dbReference>
<evidence type="ECO:0000256" key="3">
    <source>
        <dbReference type="ARBA" id="ARBA00022989"/>
    </source>
</evidence>
<evidence type="ECO:0000256" key="4">
    <source>
        <dbReference type="ARBA" id="ARBA00023136"/>
    </source>
</evidence>
<dbReference type="InterPro" id="IPR032808">
    <property type="entry name" value="DoxX"/>
</dbReference>
<feature type="transmembrane region" description="Helical" evidence="5">
    <location>
        <begin position="113"/>
        <end position="137"/>
    </location>
</feature>
<reference evidence="6 7" key="1">
    <citation type="submission" date="2016-04" db="EMBL/GenBank/DDBJ databases">
        <title>Chloroflexus islandicus sp. nov., a thermophilic filamentous anoxygenic phototrophic bacterium from geyser Strokkur (Iceland).</title>
        <authorList>
            <person name="Gaisin V.A."/>
            <person name="Kalashnikov A.M."/>
            <person name="Sukhacheva M.V."/>
            <person name="Grouzdev D.S."/>
            <person name="Ivanov T.M."/>
            <person name="Kuznetsov B."/>
            <person name="Gorlenko V.M."/>
        </authorList>
    </citation>
    <scope>NUCLEOTIDE SEQUENCE [LARGE SCALE GENOMIC DNA]</scope>
    <source>
        <strain evidence="7">isl-2</strain>
    </source>
</reference>
<evidence type="ECO:0000313" key="6">
    <source>
        <dbReference type="EMBL" id="OAN48266.1"/>
    </source>
</evidence>
<keyword evidence="7" id="KW-1185">Reference proteome</keyword>
<dbReference type="Proteomes" id="UP000078287">
    <property type="component" value="Unassembled WGS sequence"/>
</dbReference>
<gene>
    <name evidence="6" type="ORF">A6A03_08755</name>
</gene>
<keyword evidence="2 5" id="KW-0812">Transmembrane</keyword>
<evidence type="ECO:0000256" key="2">
    <source>
        <dbReference type="ARBA" id="ARBA00022692"/>
    </source>
</evidence>
<proteinExistence type="predicted"/>
<evidence type="ECO:0000256" key="5">
    <source>
        <dbReference type="SAM" id="Phobius"/>
    </source>
</evidence>
<dbReference type="GO" id="GO:0016020">
    <property type="term" value="C:membrane"/>
    <property type="evidence" value="ECO:0007669"/>
    <property type="project" value="UniProtKB-SubCell"/>
</dbReference>
<dbReference type="PANTHER" id="PTHR39157">
    <property type="entry name" value="INTEGRAL MEMBRANE PROTEIN-RELATED"/>
    <property type="match status" value="1"/>
</dbReference>
<dbReference type="OrthoDB" id="26941at2"/>
<feature type="transmembrane region" description="Helical" evidence="5">
    <location>
        <begin position="149"/>
        <end position="170"/>
    </location>
</feature>
<dbReference type="PANTHER" id="PTHR39157:SF1">
    <property type="entry name" value="DOXX FAMILY PROTEIN"/>
    <property type="match status" value="1"/>
</dbReference>
<organism evidence="6 7">
    <name type="scientific">Chloroflexus islandicus</name>
    <dbReference type="NCBI Taxonomy" id="1707952"/>
    <lineage>
        <taxon>Bacteria</taxon>
        <taxon>Bacillati</taxon>
        <taxon>Chloroflexota</taxon>
        <taxon>Chloroflexia</taxon>
        <taxon>Chloroflexales</taxon>
        <taxon>Chloroflexineae</taxon>
        <taxon>Chloroflexaceae</taxon>
        <taxon>Chloroflexus</taxon>
    </lineage>
</organism>
<keyword evidence="4 5" id="KW-0472">Membrane</keyword>
<accession>A0A178MHW7</accession>
<dbReference type="RefSeq" id="WP_066783243.1">
    <property type="nucleotide sequence ID" value="NZ_LWQS01000033.1"/>
</dbReference>
<dbReference type="Pfam" id="PF07681">
    <property type="entry name" value="DoxX"/>
    <property type="match status" value="1"/>
</dbReference>
<dbReference type="STRING" id="1707952.A6A03_08755"/>
<evidence type="ECO:0000313" key="7">
    <source>
        <dbReference type="Proteomes" id="UP000078287"/>
    </source>
</evidence>
<keyword evidence="3 5" id="KW-1133">Transmembrane helix</keyword>
<feature type="transmembrane region" description="Helical" evidence="5">
    <location>
        <begin position="30"/>
        <end position="46"/>
    </location>
</feature>